<gene>
    <name evidence="2" type="ORF">GM655_06840</name>
</gene>
<keyword evidence="1" id="KW-0812">Transmembrane</keyword>
<feature type="transmembrane region" description="Helical" evidence="1">
    <location>
        <begin position="255"/>
        <end position="277"/>
    </location>
</feature>
<feature type="transmembrane region" description="Helical" evidence="1">
    <location>
        <begin position="124"/>
        <end position="143"/>
    </location>
</feature>
<feature type="transmembrane region" description="Helical" evidence="1">
    <location>
        <begin position="6"/>
        <end position="25"/>
    </location>
</feature>
<feature type="transmembrane region" description="Helical" evidence="1">
    <location>
        <begin position="195"/>
        <end position="213"/>
    </location>
</feature>
<reference evidence="2 3" key="1">
    <citation type="submission" date="2019-11" db="EMBL/GenBank/DDBJ databases">
        <title>Type strains purchased from KCTC, JCM and DSMZ.</title>
        <authorList>
            <person name="Lu H."/>
        </authorList>
    </citation>
    <scope>NUCLEOTIDE SEQUENCE [LARGE SCALE GENOMIC DNA]</scope>
    <source>
        <strain evidence="2 3">DSM 103461</strain>
    </source>
</reference>
<feature type="transmembrane region" description="Helical" evidence="1">
    <location>
        <begin position="284"/>
        <end position="303"/>
    </location>
</feature>
<protein>
    <submittedName>
        <fullName evidence="2">Sodium-dependent bicarbonate transport family permease</fullName>
    </submittedName>
</protein>
<dbReference type="InterPro" id="IPR010293">
    <property type="entry name" value="Sbt_1"/>
</dbReference>
<feature type="transmembrane region" description="Helical" evidence="1">
    <location>
        <begin position="315"/>
        <end position="338"/>
    </location>
</feature>
<comment type="caution">
    <text evidence="2">The sequence shown here is derived from an EMBL/GenBank/DDBJ whole genome shotgun (WGS) entry which is preliminary data.</text>
</comment>
<feature type="transmembrane region" description="Helical" evidence="1">
    <location>
        <begin position="62"/>
        <end position="82"/>
    </location>
</feature>
<accession>A0ABW9SLK0</accession>
<name>A0ABW9SLK0_9BURK</name>
<evidence type="ECO:0000313" key="2">
    <source>
        <dbReference type="EMBL" id="MTW32540.1"/>
    </source>
</evidence>
<keyword evidence="3" id="KW-1185">Reference proteome</keyword>
<proteinExistence type="predicted"/>
<feature type="transmembrane region" description="Helical" evidence="1">
    <location>
        <begin position="225"/>
        <end position="243"/>
    </location>
</feature>
<dbReference type="EMBL" id="WNKW01000001">
    <property type="protein sequence ID" value="MTW32540.1"/>
    <property type="molecule type" value="Genomic_DNA"/>
</dbReference>
<evidence type="ECO:0000256" key="1">
    <source>
        <dbReference type="SAM" id="Phobius"/>
    </source>
</evidence>
<feature type="transmembrane region" description="Helical" evidence="1">
    <location>
        <begin position="37"/>
        <end position="56"/>
    </location>
</feature>
<dbReference type="RefSeq" id="WP_155433785.1">
    <property type="nucleotide sequence ID" value="NZ_JBHLXK010000003.1"/>
</dbReference>
<feature type="transmembrane region" description="Helical" evidence="1">
    <location>
        <begin position="155"/>
        <end position="175"/>
    </location>
</feature>
<feature type="transmembrane region" description="Helical" evidence="1">
    <location>
        <begin position="89"/>
        <end position="112"/>
    </location>
</feature>
<organism evidence="2 3">
    <name type="scientific">Pseudoduganella danionis</name>
    <dbReference type="NCBI Taxonomy" id="1890295"/>
    <lineage>
        <taxon>Bacteria</taxon>
        <taxon>Pseudomonadati</taxon>
        <taxon>Pseudomonadota</taxon>
        <taxon>Betaproteobacteria</taxon>
        <taxon>Burkholderiales</taxon>
        <taxon>Oxalobacteraceae</taxon>
        <taxon>Telluria group</taxon>
        <taxon>Pseudoduganella</taxon>
    </lineage>
</organism>
<evidence type="ECO:0000313" key="3">
    <source>
        <dbReference type="Proteomes" id="UP000735592"/>
    </source>
</evidence>
<keyword evidence="1" id="KW-1133">Transmembrane helix</keyword>
<dbReference type="PANTHER" id="PTHR40400">
    <property type="entry name" value="SLR1512 PROTEIN"/>
    <property type="match status" value="1"/>
</dbReference>
<dbReference type="Proteomes" id="UP000735592">
    <property type="component" value="Unassembled WGS sequence"/>
</dbReference>
<keyword evidence="1" id="KW-0472">Membrane</keyword>
<sequence>MQNILDPAILFFVFGVLAGAVRSNLEIPPAISRFLSLYLLMALGLKGGFALSHSGLTAHVGLSLGAAVTLAIAVPLIGYTILRRFVSGFDAAAVAATYGSVSAVTFVTAVQYLENQQVAYGGHMAAAMALMESPAIIMAIVFANSLRQQASANMAVPAGGAAVMAGPVGTAALAAGAGKPGVSVGKILHESFTDGAQLLLLGAMVVGIVTGDAGKAAMQPFSGDLFKGMLAFFLLDMGLMAARNLMQIRGKSPVLVAYAVLGPLLHAMLALTLAVLLHLPTGDAALLMVLAASASYIAVPAVLRYAMPEATPSLYFGLSLGVTFPLNILFGIPLYVGVARAVLG</sequence>
<dbReference type="Pfam" id="PF05982">
    <property type="entry name" value="Sbt_1"/>
    <property type="match status" value="1"/>
</dbReference>
<dbReference type="PANTHER" id="PTHR40400:SF1">
    <property type="entry name" value="SLR1512 PROTEIN"/>
    <property type="match status" value="1"/>
</dbReference>